<gene>
    <name evidence="1" type="ORF">MUG84_08675</name>
</gene>
<accession>A0A9X1WPY1</accession>
<dbReference type="Proteomes" id="UP001139347">
    <property type="component" value="Unassembled WGS sequence"/>
</dbReference>
<organism evidence="1 2">
    <name type="scientific">Paenibacillus mangrovi</name>
    <dbReference type="NCBI Taxonomy" id="2931978"/>
    <lineage>
        <taxon>Bacteria</taxon>
        <taxon>Bacillati</taxon>
        <taxon>Bacillota</taxon>
        <taxon>Bacilli</taxon>
        <taxon>Bacillales</taxon>
        <taxon>Paenibacillaceae</taxon>
        <taxon>Paenibacillus</taxon>
    </lineage>
</organism>
<dbReference type="AlphaFoldDB" id="A0A9X1WPY1"/>
<proteinExistence type="predicted"/>
<comment type="caution">
    <text evidence="1">The sequence shown here is derived from an EMBL/GenBank/DDBJ whole genome shotgun (WGS) entry which is preliminary data.</text>
</comment>
<dbReference type="EMBL" id="JALIRP010000003">
    <property type="protein sequence ID" value="MCJ8011815.1"/>
    <property type="molecule type" value="Genomic_DNA"/>
</dbReference>
<protein>
    <submittedName>
        <fullName evidence="1">Uncharacterized protein</fullName>
    </submittedName>
</protein>
<dbReference type="RefSeq" id="WP_244723769.1">
    <property type="nucleotide sequence ID" value="NZ_JALIRP010000003.1"/>
</dbReference>
<evidence type="ECO:0000313" key="2">
    <source>
        <dbReference type="Proteomes" id="UP001139347"/>
    </source>
</evidence>
<keyword evidence="2" id="KW-1185">Reference proteome</keyword>
<reference evidence="1" key="1">
    <citation type="submission" date="2022-04" db="EMBL/GenBank/DDBJ databases">
        <title>Paenibacillus mangrovi sp. nov., a novel endophytic bacterium isolated from bark of Kandelia candel.</title>
        <authorList>
            <person name="Tuo L."/>
        </authorList>
    </citation>
    <scope>NUCLEOTIDE SEQUENCE</scope>
    <source>
        <strain evidence="1">KQZ6P-2</strain>
    </source>
</reference>
<evidence type="ECO:0000313" key="1">
    <source>
        <dbReference type="EMBL" id="MCJ8011815.1"/>
    </source>
</evidence>
<sequence>MNTMMPYREDLNDPMKLETFSEQFLETLEDGSTRVKPQAASELAFLFQNKWIGIPGYAQAYARDWVNVEEFVKQLSDDLDRVKTLEEATEAVLTHLRRWGRQAAGDFVGGFCFLEAQASLLGGNDEIISRIRATERAYAGYLERHEHQLKGSFPDGLNPGEAFYTAQPLFEEAPGFMQWLFGVVDVSLLNRRGLIADALHGKSFEEVLLRIMLASNGVIEEAAMFAAYVAQVLDLQRFYTLQVEVQPS</sequence>
<name>A0A9X1WPY1_9BACL</name>